<evidence type="ECO:0000313" key="2">
    <source>
        <dbReference type="EMBL" id="GFU13874.1"/>
    </source>
</evidence>
<gene>
    <name evidence="2" type="ORF">NPIL_187341</name>
</gene>
<proteinExistence type="predicted"/>
<feature type="region of interest" description="Disordered" evidence="1">
    <location>
        <begin position="1"/>
        <end position="34"/>
    </location>
</feature>
<feature type="compositionally biased region" description="Basic residues" evidence="1">
    <location>
        <begin position="110"/>
        <end position="132"/>
    </location>
</feature>
<feature type="region of interest" description="Disordered" evidence="1">
    <location>
        <begin position="69"/>
        <end position="142"/>
    </location>
</feature>
<dbReference type="Proteomes" id="UP000887013">
    <property type="component" value="Unassembled WGS sequence"/>
</dbReference>
<reference evidence="2" key="1">
    <citation type="submission" date="2020-08" db="EMBL/GenBank/DDBJ databases">
        <title>Multicomponent nature underlies the extraordinary mechanical properties of spider dragline silk.</title>
        <authorList>
            <person name="Kono N."/>
            <person name="Nakamura H."/>
            <person name="Mori M."/>
            <person name="Yoshida Y."/>
            <person name="Ohtoshi R."/>
            <person name="Malay A.D."/>
            <person name="Moran D.A.P."/>
            <person name="Tomita M."/>
            <person name="Numata K."/>
            <person name="Arakawa K."/>
        </authorList>
    </citation>
    <scope>NUCLEOTIDE SEQUENCE</scope>
</reference>
<dbReference type="EMBL" id="BMAW01079075">
    <property type="protein sequence ID" value="GFU13874.1"/>
    <property type="molecule type" value="Genomic_DNA"/>
</dbReference>
<feature type="region of interest" description="Disordered" evidence="1">
    <location>
        <begin position="161"/>
        <end position="201"/>
    </location>
</feature>
<evidence type="ECO:0000313" key="3">
    <source>
        <dbReference type="Proteomes" id="UP000887013"/>
    </source>
</evidence>
<evidence type="ECO:0000256" key="1">
    <source>
        <dbReference type="SAM" id="MobiDB-lite"/>
    </source>
</evidence>
<feature type="compositionally biased region" description="Polar residues" evidence="1">
    <location>
        <begin position="11"/>
        <end position="20"/>
    </location>
</feature>
<feature type="compositionally biased region" description="Basic residues" evidence="1">
    <location>
        <begin position="191"/>
        <end position="201"/>
    </location>
</feature>
<organism evidence="2 3">
    <name type="scientific">Nephila pilipes</name>
    <name type="common">Giant wood spider</name>
    <name type="synonym">Nephila maculata</name>
    <dbReference type="NCBI Taxonomy" id="299642"/>
    <lineage>
        <taxon>Eukaryota</taxon>
        <taxon>Metazoa</taxon>
        <taxon>Ecdysozoa</taxon>
        <taxon>Arthropoda</taxon>
        <taxon>Chelicerata</taxon>
        <taxon>Arachnida</taxon>
        <taxon>Araneae</taxon>
        <taxon>Araneomorphae</taxon>
        <taxon>Entelegynae</taxon>
        <taxon>Araneoidea</taxon>
        <taxon>Nephilidae</taxon>
        <taxon>Nephila</taxon>
    </lineage>
</organism>
<dbReference type="AlphaFoldDB" id="A0A8X6QE12"/>
<comment type="caution">
    <text evidence="2">The sequence shown here is derived from an EMBL/GenBank/DDBJ whole genome shotgun (WGS) entry which is preliminary data.</text>
</comment>
<accession>A0A8X6QE12</accession>
<dbReference type="OrthoDB" id="10405347at2759"/>
<keyword evidence="3" id="KW-1185">Reference proteome</keyword>
<sequence>MDDISIDKAATSVTENQTTGRSRKLHREPAERVKEKIPEYLCLTKRADEEAGSTLEDIQQGVSSEGISVELTATSHGKSARRVRDLKKKVESSKSANKLKTKSLAVKQSPAKKGKLSPIKGGKKVAKTKPVRGKSAVVKHQVKKTIGIGEKKLRSRKLFVSKATAEKKQKIKSPAKKKAVAGKGIGPKSAKTVKSKKASAK</sequence>
<protein>
    <submittedName>
        <fullName evidence="2">Uncharacterized protein</fullName>
    </submittedName>
</protein>
<feature type="compositionally biased region" description="Basic residues" evidence="1">
    <location>
        <begin position="78"/>
        <end position="87"/>
    </location>
</feature>
<feature type="compositionally biased region" description="Basic residues" evidence="1">
    <location>
        <begin position="169"/>
        <end position="180"/>
    </location>
</feature>
<name>A0A8X6QE12_NEPPI</name>